<reference evidence="2" key="1">
    <citation type="submission" date="2025-08" db="UniProtKB">
        <authorList>
            <consortium name="RefSeq"/>
        </authorList>
    </citation>
    <scope>IDENTIFICATION</scope>
    <source>
        <tissue evidence="2">Blood</tissue>
    </source>
</reference>
<evidence type="ECO:0000313" key="2">
    <source>
        <dbReference type="RefSeq" id="XP_074224008.1"/>
    </source>
</evidence>
<accession>A0AC58QP05</accession>
<sequence>MSESCLNAQRGGRRGRERDSKALSRVCAPVRGARSPWAHEGGARCARRPPGAPCAHAAPPRSSAGRRARGAGRGRRRGRGGRREGPRQLQSRAAVRLHVTATQNRARPPSGILRVWEVSASSVPTIGAGGAPLTRGPVAAEELSSPPRDSERMARPPRRGHVAAPELLVSPAGTTLVFLSEAAISILFWLIQALSGPRCGDRELQVK</sequence>
<evidence type="ECO:0000313" key="1">
    <source>
        <dbReference type="Proteomes" id="UP001732780"/>
    </source>
</evidence>
<gene>
    <name evidence="2" type="primary">LOC141578278</name>
</gene>
<keyword evidence="1" id="KW-1185">Reference proteome</keyword>
<proteinExistence type="predicted"/>
<protein>
    <submittedName>
        <fullName evidence="2">Uncharacterized protein LOC141578278</fullName>
    </submittedName>
</protein>
<organism evidence="1 2">
    <name type="scientific">Camelus bactrianus</name>
    <name type="common">Bactrian camel</name>
    <dbReference type="NCBI Taxonomy" id="9837"/>
    <lineage>
        <taxon>Eukaryota</taxon>
        <taxon>Metazoa</taxon>
        <taxon>Chordata</taxon>
        <taxon>Craniata</taxon>
        <taxon>Vertebrata</taxon>
        <taxon>Euteleostomi</taxon>
        <taxon>Mammalia</taxon>
        <taxon>Eutheria</taxon>
        <taxon>Laurasiatheria</taxon>
        <taxon>Artiodactyla</taxon>
        <taxon>Tylopoda</taxon>
        <taxon>Camelidae</taxon>
        <taxon>Camelus</taxon>
    </lineage>
</organism>
<dbReference type="RefSeq" id="XP_074224008.1">
    <property type="nucleotide sequence ID" value="XM_074367907.1"/>
</dbReference>
<dbReference type="Proteomes" id="UP001732780">
    <property type="component" value="Chromosome 8"/>
</dbReference>
<name>A0AC58QP05_CAMBA</name>